<dbReference type="Proteomes" id="UP000026962">
    <property type="component" value="Chromosome 7"/>
</dbReference>
<evidence type="ECO:0000256" key="7">
    <source>
        <dbReference type="ARBA" id="ARBA00022737"/>
    </source>
</evidence>
<proteinExistence type="predicted"/>
<dbReference type="Gene3D" id="3.30.200.20">
    <property type="entry name" value="Phosphorylase Kinase, domain 1"/>
    <property type="match status" value="1"/>
</dbReference>
<feature type="chain" id="PRO_5002366441" evidence="16">
    <location>
        <begin position="28"/>
        <end position="636"/>
    </location>
</feature>
<dbReference type="CDD" id="cd14066">
    <property type="entry name" value="STKc_IRAK"/>
    <property type="match status" value="1"/>
</dbReference>
<evidence type="ECO:0000256" key="12">
    <source>
        <dbReference type="ARBA" id="ARBA00023136"/>
    </source>
</evidence>
<dbReference type="AlphaFoldDB" id="A0A0E0LLQ1"/>
<keyword evidence="20" id="KW-1185">Reference proteome</keyword>
<dbReference type="Pfam" id="PF00069">
    <property type="entry name" value="Pkinase"/>
    <property type="match status" value="1"/>
</dbReference>
<dbReference type="GO" id="GO:0004674">
    <property type="term" value="F:protein serine/threonine kinase activity"/>
    <property type="evidence" value="ECO:0007669"/>
    <property type="project" value="UniProtKB-KW"/>
</dbReference>
<dbReference type="Gramene" id="OPUNC07G16130.3">
    <property type="protein sequence ID" value="OPUNC07G16130.3"/>
    <property type="gene ID" value="OPUNC07G16130"/>
</dbReference>
<dbReference type="PROSITE" id="PS00107">
    <property type="entry name" value="PROTEIN_KINASE_ATP"/>
    <property type="match status" value="1"/>
</dbReference>
<dbReference type="InterPro" id="IPR011009">
    <property type="entry name" value="Kinase-like_dom_sf"/>
</dbReference>
<dbReference type="InterPro" id="IPR017441">
    <property type="entry name" value="Protein_kinase_ATP_BS"/>
</dbReference>
<dbReference type="SMART" id="SM00220">
    <property type="entry name" value="S_TKc"/>
    <property type="match status" value="1"/>
</dbReference>
<dbReference type="GO" id="GO:0005524">
    <property type="term" value="F:ATP binding"/>
    <property type="evidence" value="ECO:0007669"/>
    <property type="project" value="UniProtKB-UniRule"/>
</dbReference>
<dbReference type="InterPro" id="IPR000719">
    <property type="entry name" value="Prot_kinase_dom"/>
</dbReference>
<dbReference type="FunFam" id="1.10.510.10:FF:000129">
    <property type="entry name" value="cysteine-rich receptor-like protein kinase 10"/>
    <property type="match status" value="1"/>
</dbReference>
<evidence type="ECO:0000256" key="13">
    <source>
        <dbReference type="ARBA" id="ARBA00023180"/>
    </source>
</evidence>
<evidence type="ECO:0000256" key="8">
    <source>
        <dbReference type="ARBA" id="ARBA00022741"/>
    </source>
</evidence>
<dbReference type="Pfam" id="PF01657">
    <property type="entry name" value="Stress-antifung"/>
    <property type="match status" value="2"/>
</dbReference>
<feature type="region of interest" description="Disordered" evidence="15">
    <location>
        <begin position="262"/>
        <end position="299"/>
    </location>
</feature>
<evidence type="ECO:0000256" key="4">
    <source>
        <dbReference type="ARBA" id="ARBA00022679"/>
    </source>
</evidence>
<organism evidence="19">
    <name type="scientific">Oryza punctata</name>
    <name type="common">Red rice</name>
    <dbReference type="NCBI Taxonomy" id="4537"/>
    <lineage>
        <taxon>Eukaryota</taxon>
        <taxon>Viridiplantae</taxon>
        <taxon>Streptophyta</taxon>
        <taxon>Embryophyta</taxon>
        <taxon>Tracheophyta</taxon>
        <taxon>Spermatophyta</taxon>
        <taxon>Magnoliopsida</taxon>
        <taxon>Liliopsida</taxon>
        <taxon>Poales</taxon>
        <taxon>Poaceae</taxon>
        <taxon>BOP clade</taxon>
        <taxon>Oryzoideae</taxon>
        <taxon>Oryzeae</taxon>
        <taxon>Oryzinae</taxon>
        <taxon>Oryza</taxon>
    </lineage>
</organism>
<evidence type="ECO:0000256" key="11">
    <source>
        <dbReference type="ARBA" id="ARBA00022989"/>
    </source>
</evidence>
<evidence type="ECO:0000256" key="14">
    <source>
        <dbReference type="PROSITE-ProRule" id="PRU10141"/>
    </source>
</evidence>
<dbReference type="InterPro" id="IPR002902">
    <property type="entry name" value="GNK2"/>
</dbReference>
<keyword evidence="11" id="KW-1133">Transmembrane helix</keyword>
<dbReference type="PANTHER" id="PTHR27002:SF1040">
    <property type="entry name" value="OS07G0538400 PROTEIN"/>
    <property type="match status" value="1"/>
</dbReference>
<evidence type="ECO:0000256" key="10">
    <source>
        <dbReference type="ARBA" id="ARBA00022840"/>
    </source>
</evidence>
<evidence type="ECO:0000256" key="6">
    <source>
        <dbReference type="ARBA" id="ARBA00022729"/>
    </source>
</evidence>
<evidence type="ECO:0000259" key="17">
    <source>
        <dbReference type="PROSITE" id="PS50011"/>
    </source>
</evidence>
<keyword evidence="3" id="KW-0597">Phosphoprotein</keyword>
<keyword evidence="5" id="KW-0812">Transmembrane</keyword>
<evidence type="ECO:0000256" key="9">
    <source>
        <dbReference type="ARBA" id="ARBA00022777"/>
    </source>
</evidence>
<evidence type="ECO:0000256" key="5">
    <source>
        <dbReference type="ARBA" id="ARBA00022692"/>
    </source>
</evidence>
<reference evidence="19" key="1">
    <citation type="submission" date="2015-04" db="UniProtKB">
        <authorList>
            <consortium name="EnsemblPlants"/>
        </authorList>
    </citation>
    <scope>IDENTIFICATION</scope>
</reference>
<keyword evidence="4" id="KW-0808">Transferase</keyword>
<evidence type="ECO:0000313" key="19">
    <source>
        <dbReference type="EnsemblPlants" id="OPUNC07G16130.3"/>
    </source>
</evidence>
<dbReference type="SUPFAM" id="SSF56112">
    <property type="entry name" value="Protein kinase-like (PK-like)"/>
    <property type="match status" value="1"/>
</dbReference>
<dbReference type="GO" id="GO:0005886">
    <property type="term" value="C:plasma membrane"/>
    <property type="evidence" value="ECO:0007669"/>
    <property type="project" value="TreeGrafter"/>
</dbReference>
<dbReference type="FunFam" id="3.30.200.20:FF:000142">
    <property type="entry name" value="Cysteine-rich receptor-like protein kinase 10"/>
    <property type="match status" value="1"/>
</dbReference>
<feature type="binding site" evidence="14">
    <location>
        <position position="354"/>
    </location>
    <ligand>
        <name>ATP</name>
        <dbReference type="ChEBI" id="CHEBI:30616"/>
    </ligand>
</feature>
<keyword evidence="13" id="KW-0325">Glycoprotein</keyword>
<evidence type="ECO:0000259" key="18">
    <source>
        <dbReference type="PROSITE" id="PS51473"/>
    </source>
</evidence>
<dbReference type="FunFam" id="3.30.430.20:FF:000002">
    <property type="entry name" value="Cysteine-rich receptor-like protein kinase 10"/>
    <property type="match status" value="1"/>
</dbReference>
<evidence type="ECO:0000256" key="16">
    <source>
        <dbReference type="SAM" id="SignalP"/>
    </source>
</evidence>
<keyword evidence="2" id="KW-0723">Serine/threonine-protein kinase</keyword>
<feature type="region of interest" description="Disordered" evidence="15">
    <location>
        <begin position="617"/>
        <end position="636"/>
    </location>
</feature>
<evidence type="ECO:0000256" key="1">
    <source>
        <dbReference type="ARBA" id="ARBA00004167"/>
    </source>
</evidence>
<dbReference type="PROSITE" id="PS00108">
    <property type="entry name" value="PROTEIN_KINASE_ST"/>
    <property type="match status" value="1"/>
</dbReference>
<sequence>MASHLALSVAVAAAVALLLVLPRAAVSYPWGKCNDTAGEFPARRNSYLANINLIAATLPRNASASPDMFATVEGVGAAPDQVSALALCRGDANASTCLGCLTQAFLDLPNACAYDKVATIFYDSCLLTYSNATIAAGDFSEKIPAYGFYSNANVTTEQARFNGLVAALVNATADYAARNSTRRYASGEADLNQEFPRVYSWAQCTPDLTPAMCRRCLAQIIGRGIGSFENRVGGFVRAVRCSFQYSTTPFLDGPMLVRLQGTSGASPAQAPSPSPAAVVPAVNPTPPGATPTPEGDANYSTEAEDIENLDSMLIDISTLRSATSDFAESNKLGEGGFGAVYKGVLPDGYEIAVKRLSKRSTQGVEELKNELDLVAKLKHKNLVSLVGVCLEQQERLLVYEFVPNRSLDLILFDTEKSEQLDWEKRYKIINGIARGLQYLHEDSQLKVVHRDLKASNILLDANMNPKISDFGLARIFGRDQTHAVTKNVIGTYGYMAPEYLTRGNYSVKSDVFSFGVMVLEIVTGRKNNHSYNSQQSEDLLTMIWEQWVAGTVLEMVDPSMNSFFSERDVMRCIHIGLLCVQGDPAERPVMSSVVLMLGTDTVEHHAPAKPTFFARKGSDESGVASGMSIVSLEEQS</sequence>
<protein>
    <submittedName>
        <fullName evidence="19">Uncharacterized protein</fullName>
    </submittedName>
</protein>
<keyword evidence="8 14" id="KW-0547">Nucleotide-binding</keyword>
<dbReference type="EnsemblPlants" id="OPUNC07G16130.3">
    <property type="protein sequence ID" value="OPUNC07G16130.3"/>
    <property type="gene ID" value="OPUNC07G16130"/>
</dbReference>
<dbReference type="HOGENOM" id="CLU_000288_35_7_1"/>
<dbReference type="Gene3D" id="3.30.430.20">
    <property type="entry name" value="Gnk2 domain, C-X8-C-X2-C motif"/>
    <property type="match status" value="2"/>
</dbReference>
<feature type="compositionally biased region" description="Low complexity" evidence="15">
    <location>
        <begin position="262"/>
        <end position="282"/>
    </location>
</feature>
<feature type="domain" description="Gnk2-homologous" evidence="18">
    <location>
        <begin position="27"/>
        <end position="134"/>
    </location>
</feature>
<evidence type="ECO:0000256" key="2">
    <source>
        <dbReference type="ARBA" id="ARBA00022527"/>
    </source>
</evidence>
<feature type="domain" description="Gnk2-homologous" evidence="18">
    <location>
        <begin position="142"/>
        <end position="250"/>
    </location>
</feature>
<keyword evidence="10 14" id="KW-0067">ATP-binding</keyword>
<dbReference type="PROSITE" id="PS50011">
    <property type="entry name" value="PROTEIN_KINASE_DOM"/>
    <property type="match status" value="1"/>
</dbReference>
<feature type="domain" description="Protein kinase" evidence="17">
    <location>
        <begin position="326"/>
        <end position="612"/>
    </location>
</feature>
<dbReference type="Gene3D" id="1.10.510.10">
    <property type="entry name" value="Transferase(Phosphotransferase) domain 1"/>
    <property type="match status" value="1"/>
</dbReference>
<name>A0A0E0LLQ1_ORYPU</name>
<reference evidence="19" key="2">
    <citation type="submission" date="2018-05" db="EMBL/GenBank/DDBJ databases">
        <title>OpunRS2 (Oryza punctata Reference Sequence Version 2).</title>
        <authorList>
            <person name="Zhang J."/>
            <person name="Kudrna D."/>
            <person name="Lee S."/>
            <person name="Talag J."/>
            <person name="Welchert J."/>
            <person name="Wing R.A."/>
        </authorList>
    </citation>
    <scope>NUCLEOTIDE SEQUENCE [LARGE SCALE GENOMIC DNA]</scope>
</reference>
<dbReference type="PANTHER" id="PTHR27002">
    <property type="entry name" value="RECEPTOR-LIKE SERINE/THREONINE-PROTEIN KINASE SD1-8"/>
    <property type="match status" value="1"/>
</dbReference>
<dbReference type="PROSITE" id="PS51473">
    <property type="entry name" value="GNK2"/>
    <property type="match status" value="2"/>
</dbReference>
<keyword evidence="6 16" id="KW-0732">Signal</keyword>
<keyword evidence="12" id="KW-0472">Membrane</keyword>
<feature type="signal peptide" evidence="16">
    <location>
        <begin position="1"/>
        <end position="27"/>
    </location>
</feature>
<evidence type="ECO:0000256" key="3">
    <source>
        <dbReference type="ARBA" id="ARBA00022553"/>
    </source>
</evidence>
<keyword evidence="9" id="KW-0418">Kinase</keyword>
<evidence type="ECO:0000313" key="20">
    <source>
        <dbReference type="Proteomes" id="UP000026962"/>
    </source>
</evidence>
<dbReference type="InterPro" id="IPR008271">
    <property type="entry name" value="Ser/Thr_kinase_AS"/>
</dbReference>
<keyword evidence="7" id="KW-0677">Repeat</keyword>
<dbReference type="GO" id="GO:0006950">
    <property type="term" value="P:response to stress"/>
    <property type="evidence" value="ECO:0007669"/>
    <property type="project" value="UniProtKB-ARBA"/>
</dbReference>
<dbReference type="InterPro" id="IPR038408">
    <property type="entry name" value="GNK2_sf"/>
</dbReference>
<evidence type="ECO:0000256" key="15">
    <source>
        <dbReference type="SAM" id="MobiDB-lite"/>
    </source>
</evidence>
<dbReference type="CDD" id="cd23509">
    <property type="entry name" value="Gnk2-like"/>
    <property type="match status" value="2"/>
</dbReference>
<comment type="subcellular location">
    <subcellularLocation>
        <location evidence="1">Membrane</location>
        <topology evidence="1">Single-pass membrane protein</topology>
    </subcellularLocation>
</comment>
<accession>A0A0E0LLQ1</accession>